<dbReference type="EMBL" id="BK015960">
    <property type="protein sequence ID" value="DAF87224.1"/>
    <property type="molecule type" value="Genomic_DNA"/>
</dbReference>
<proteinExistence type="predicted"/>
<dbReference type="SUPFAM" id="SSF47413">
    <property type="entry name" value="lambda repressor-like DNA-binding domains"/>
    <property type="match status" value="1"/>
</dbReference>
<name>A0A8S5TYE2_9CAUD</name>
<accession>A0A8S5TYE2</accession>
<reference evidence="1" key="1">
    <citation type="journal article" date="2021" name="Proc. Natl. Acad. Sci. U.S.A.">
        <title>A Catalog of Tens of Thousands of Viruses from Human Metagenomes Reveals Hidden Associations with Chronic Diseases.</title>
        <authorList>
            <person name="Tisza M.J."/>
            <person name="Buck C.B."/>
        </authorList>
    </citation>
    <scope>NUCLEOTIDE SEQUENCE</scope>
    <source>
        <strain evidence="1">CtPkm1</strain>
    </source>
</reference>
<dbReference type="InterPro" id="IPR010982">
    <property type="entry name" value="Lambda_DNA-bd_dom_sf"/>
</dbReference>
<dbReference type="GO" id="GO:0003677">
    <property type="term" value="F:DNA binding"/>
    <property type="evidence" value="ECO:0007669"/>
    <property type="project" value="InterPro"/>
</dbReference>
<organism evidence="1">
    <name type="scientific">Myoviridae sp. ctPkm1</name>
    <dbReference type="NCBI Taxonomy" id="2825099"/>
    <lineage>
        <taxon>Viruses</taxon>
        <taxon>Duplodnaviria</taxon>
        <taxon>Heunggongvirae</taxon>
        <taxon>Uroviricota</taxon>
        <taxon>Caudoviricetes</taxon>
    </lineage>
</organism>
<evidence type="ECO:0000313" key="1">
    <source>
        <dbReference type="EMBL" id="DAF87224.1"/>
    </source>
</evidence>
<protein>
    <submittedName>
        <fullName evidence="1">Paired box domain protein</fullName>
    </submittedName>
</protein>
<sequence>MTRPRGEGGAKFVLREQRKRDRLREETQGLADCGRASNGRYVAGCRCDACKAARSAYERGRARTRGYGRPTEFVDAEPVRAKVRQLQAQGYTYAEMERLAGVPHSTLHGLMCRHWRTGRPVKRCRRELKDRLCSIKGQRRLSQAQKVDASWMAEQLQSYRSHGVSAAEMARRIGCDRQVVDALLRGKRGRVRAETLYKFMLAKPRLDEMRKGDR</sequence>